<proteinExistence type="predicted"/>
<evidence type="ECO:0000313" key="2">
    <source>
        <dbReference type="EMBL" id="KAG0581174.1"/>
    </source>
</evidence>
<protein>
    <recommendedName>
        <fullName evidence="4">GIY-YIG domain-containing protein</fullName>
    </recommendedName>
</protein>
<sequence>MGRFVFSNCSTSDDLLVQQRCGWTGAKGRLRREDCRYVKHDKLFSKWKILMGPLDSTEQINSASRKDGSCKYHTHNLPAAQFGPGVYELGVTAPSWSQVPNSKRSRTLKTEDVIPVYIGQAANIRQRLQKYGQAGAQLEHGSRPSTPHHGDNDSVKGRSPRMVQSGFRGELPNSIGSGPRLFSEVFALGSSIAFRWAHTDSKVVAEQVESELLAVFDYAWNKGTSGTRRSRDILAKLFMAWPSKNTSFRSLIFSGKRSPWLFLGRTNAVGIKVALRKPQDTTTSTFSSRNIMRCNLCFLTTVQPKRRSITMASLDVRCGAATARGMPCNAPPLRGRKRCLQHYETKPLRGLIPSSASLNPSASTTKKFNMGSIKLQSAPVETTCFLQRGFLGRELLFQTKNKTQRKEVDAKEEKPVERRRHNSLSFNTWVKGETDQRVHDSSNMKESTKGTSFQEPLLRQGSGMRSNSSKRRVQHLGSKYASACDNDSKTR</sequence>
<gene>
    <name evidence="2" type="ORF">KC19_4G229800</name>
</gene>
<name>A0A8T0IBR4_CERPU</name>
<dbReference type="Proteomes" id="UP000822688">
    <property type="component" value="Chromosome 4"/>
</dbReference>
<keyword evidence="3" id="KW-1185">Reference proteome</keyword>
<evidence type="ECO:0008006" key="4">
    <source>
        <dbReference type="Google" id="ProtNLM"/>
    </source>
</evidence>
<dbReference type="GO" id="GO:0003677">
    <property type="term" value="F:DNA binding"/>
    <property type="evidence" value="ECO:0007669"/>
    <property type="project" value="InterPro"/>
</dbReference>
<organism evidence="2 3">
    <name type="scientific">Ceratodon purpureus</name>
    <name type="common">Fire moss</name>
    <name type="synonym">Dicranum purpureum</name>
    <dbReference type="NCBI Taxonomy" id="3225"/>
    <lineage>
        <taxon>Eukaryota</taxon>
        <taxon>Viridiplantae</taxon>
        <taxon>Streptophyta</taxon>
        <taxon>Embryophyta</taxon>
        <taxon>Bryophyta</taxon>
        <taxon>Bryophytina</taxon>
        <taxon>Bryopsida</taxon>
        <taxon>Dicranidae</taxon>
        <taxon>Pseudoditrichales</taxon>
        <taxon>Ditrichaceae</taxon>
        <taxon>Ceratodon</taxon>
    </lineage>
</organism>
<accession>A0A8T0IBR4</accession>
<dbReference type="GO" id="GO:0006355">
    <property type="term" value="P:regulation of DNA-templated transcription"/>
    <property type="evidence" value="ECO:0007669"/>
    <property type="project" value="InterPro"/>
</dbReference>
<comment type="caution">
    <text evidence="2">The sequence shown here is derived from an EMBL/GenBank/DDBJ whole genome shotgun (WGS) entry which is preliminary data.</text>
</comment>
<feature type="compositionally biased region" description="Basic and acidic residues" evidence="1">
    <location>
        <begin position="404"/>
        <end position="416"/>
    </location>
</feature>
<feature type="compositionally biased region" description="Basic and acidic residues" evidence="1">
    <location>
        <begin position="432"/>
        <end position="448"/>
    </location>
</feature>
<dbReference type="PANTHER" id="PTHR35133:SF1">
    <property type="entry name" value="PROTEIN EFFECTOR OF TRANSCRIPTION 2-RELATED"/>
    <property type="match status" value="1"/>
</dbReference>
<reference evidence="2" key="1">
    <citation type="submission" date="2020-06" db="EMBL/GenBank/DDBJ databases">
        <title>WGS assembly of Ceratodon purpureus strain R40.</title>
        <authorList>
            <person name="Carey S.B."/>
            <person name="Jenkins J."/>
            <person name="Shu S."/>
            <person name="Lovell J.T."/>
            <person name="Sreedasyam A."/>
            <person name="Maumus F."/>
            <person name="Tiley G.P."/>
            <person name="Fernandez-Pozo N."/>
            <person name="Barry K."/>
            <person name="Chen C."/>
            <person name="Wang M."/>
            <person name="Lipzen A."/>
            <person name="Daum C."/>
            <person name="Saski C.A."/>
            <person name="Payton A.C."/>
            <person name="Mcbreen J.C."/>
            <person name="Conrad R.E."/>
            <person name="Kollar L.M."/>
            <person name="Olsson S."/>
            <person name="Huttunen S."/>
            <person name="Landis J.B."/>
            <person name="Wickett N.J."/>
            <person name="Johnson M.G."/>
            <person name="Rensing S.A."/>
            <person name="Grimwood J."/>
            <person name="Schmutz J."/>
            <person name="Mcdaniel S.F."/>
        </authorList>
    </citation>
    <scope>NUCLEOTIDE SEQUENCE</scope>
    <source>
        <strain evidence="2">R40</strain>
    </source>
</reference>
<evidence type="ECO:0000256" key="1">
    <source>
        <dbReference type="SAM" id="MobiDB-lite"/>
    </source>
</evidence>
<evidence type="ECO:0000313" key="3">
    <source>
        <dbReference type="Proteomes" id="UP000822688"/>
    </source>
</evidence>
<dbReference type="AlphaFoldDB" id="A0A8T0IBR4"/>
<feature type="region of interest" description="Disordered" evidence="1">
    <location>
        <begin position="132"/>
        <end position="163"/>
    </location>
</feature>
<dbReference type="Pfam" id="PF19239">
    <property type="entry name" value="GIY_YIG_domain"/>
    <property type="match status" value="1"/>
</dbReference>
<dbReference type="InterPro" id="IPR038909">
    <property type="entry name" value="Effector_transcript"/>
</dbReference>
<dbReference type="EMBL" id="CM026424">
    <property type="protein sequence ID" value="KAG0581174.1"/>
    <property type="molecule type" value="Genomic_DNA"/>
</dbReference>
<dbReference type="PANTHER" id="PTHR35133">
    <property type="entry name" value="PROTEIN EFFECTOR OF TRANSCRIPTION 2-RELATED"/>
    <property type="match status" value="1"/>
</dbReference>
<feature type="region of interest" description="Disordered" evidence="1">
    <location>
        <begin position="401"/>
        <end position="491"/>
    </location>
</feature>